<feature type="domain" description="Beta-lactamase-related" evidence="4">
    <location>
        <begin position="39"/>
        <end position="152"/>
    </location>
</feature>
<feature type="chain" id="PRO_5003311460" description="Beta-lactamase-related domain-containing protein" evidence="3">
    <location>
        <begin position="24"/>
        <end position="161"/>
    </location>
</feature>
<dbReference type="SUPFAM" id="SSF56601">
    <property type="entry name" value="beta-lactamase/transpeptidase-like"/>
    <property type="match status" value="1"/>
</dbReference>
<evidence type="ECO:0000313" key="5">
    <source>
        <dbReference type="EMBL" id="CBX69483.1"/>
    </source>
</evidence>
<gene>
    <name evidence="5" type="ORF">YEW_JC39970</name>
</gene>
<evidence type="ECO:0000256" key="1">
    <source>
        <dbReference type="ARBA" id="ARBA00038473"/>
    </source>
</evidence>
<dbReference type="Gene3D" id="3.40.710.10">
    <property type="entry name" value="DD-peptidase/beta-lactamase superfamily"/>
    <property type="match status" value="1"/>
</dbReference>
<evidence type="ECO:0000256" key="2">
    <source>
        <dbReference type="SAM" id="MobiDB-lite"/>
    </source>
</evidence>
<feature type="region of interest" description="Disordered" evidence="2">
    <location>
        <begin position="136"/>
        <end position="161"/>
    </location>
</feature>
<name>F4MUH5_YEREN</name>
<evidence type="ECO:0000259" key="4">
    <source>
        <dbReference type="Pfam" id="PF00144"/>
    </source>
</evidence>
<reference evidence="5" key="1">
    <citation type="journal article" date="2011" name="BMC Genomics">
        <title>Shotgun sequencing of Yersinia enterocolitica strain W22703 (biotype 2, serotype O:9): genomic evidence for oscillation between invertebrates and mammals.</title>
        <authorList>
            <person name="Fuchs T.M."/>
            <person name="Brandt K."/>
            <person name="Starke M."/>
            <person name="Rattei T."/>
        </authorList>
    </citation>
    <scope>NUCLEOTIDE SEQUENCE</scope>
</reference>
<proteinExistence type="inferred from homology"/>
<comment type="similarity">
    <text evidence="1">Belongs to the beta-lactamase family.</text>
</comment>
<keyword evidence="3" id="KW-0732">Signal</keyword>
<accession>F4MUH5</accession>
<dbReference type="MEROPS" id="S12.012"/>
<dbReference type="PANTHER" id="PTHR22935:SF95">
    <property type="entry name" value="BETA-LACTAMASE-LIKE 1-RELATED"/>
    <property type="match status" value="1"/>
</dbReference>
<dbReference type="EMBL" id="FR718497">
    <property type="protein sequence ID" value="CBX69483.1"/>
    <property type="molecule type" value="Genomic_DNA"/>
</dbReference>
<dbReference type="InterPro" id="IPR001466">
    <property type="entry name" value="Beta-lactam-related"/>
</dbReference>
<dbReference type="GO" id="GO:0016787">
    <property type="term" value="F:hydrolase activity"/>
    <property type="evidence" value="ECO:0007669"/>
    <property type="project" value="UniProtKB-KW"/>
</dbReference>
<sequence length="161" mass="17608">MLKHFSPPLLAAALFAMPLHSYANTELLTSQVVDQYAEHIFYNSGAMGMALVVIDNNQVVNRSFGETKPGNNLRPRPDSLIRIASITKLMTSEVMVKLAEDGTVKLTDPLQKWAPKGARVPAYNAKQPITLLNLSSHTSGLPREQPGGPQKKAGIYLADQR</sequence>
<keyword evidence="5" id="KW-0378">Hydrolase</keyword>
<dbReference type="Pfam" id="PF00144">
    <property type="entry name" value="Beta-lactamase"/>
    <property type="match status" value="1"/>
</dbReference>
<protein>
    <recommendedName>
        <fullName evidence="4">Beta-lactamase-related domain-containing protein</fullName>
    </recommendedName>
</protein>
<organism evidence="5">
    <name type="scientific">Yersinia enterocolitica W22703</name>
    <dbReference type="NCBI Taxonomy" id="913028"/>
    <lineage>
        <taxon>Bacteria</taxon>
        <taxon>Pseudomonadati</taxon>
        <taxon>Pseudomonadota</taxon>
        <taxon>Gammaproteobacteria</taxon>
        <taxon>Enterobacterales</taxon>
        <taxon>Yersiniaceae</taxon>
        <taxon>Yersinia</taxon>
    </lineage>
</organism>
<dbReference type="AlphaFoldDB" id="F4MUH5"/>
<dbReference type="InterPro" id="IPR051478">
    <property type="entry name" value="Beta-lactamase-like_AB/R"/>
</dbReference>
<dbReference type="PANTHER" id="PTHR22935">
    <property type="entry name" value="PENICILLIN-BINDING PROTEIN"/>
    <property type="match status" value="1"/>
</dbReference>
<dbReference type="InterPro" id="IPR012338">
    <property type="entry name" value="Beta-lactam/transpept-like"/>
</dbReference>
<evidence type="ECO:0000256" key="3">
    <source>
        <dbReference type="SAM" id="SignalP"/>
    </source>
</evidence>
<feature type="signal peptide" evidence="3">
    <location>
        <begin position="1"/>
        <end position="23"/>
    </location>
</feature>